<dbReference type="Proteomes" id="UP000317573">
    <property type="component" value="Unassembled WGS sequence"/>
</dbReference>
<accession>A0A562E212</accession>
<evidence type="ECO:0000313" key="2">
    <source>
        <dbReference type="Proteomes" id="UP000317573"/>
    </source>
</evidence>
<organism evidence="1 2">
    <name type="scientific">Rhodococcus rhodochrous J45</name>
    <dbReference type="NCBI Taxonomy" id="935266"/>
    <lineage>
        <taxon>Bacteria</taxon>
        <taxon>Bacillati</taxon>
        <taxon>Actinomycetota</taxon>
        <taxon>Actinomycetes</taxon>
        <taxon>Mycobacteriales</taxon>
        <taxon>Nocardiaceae</taxon>
        <taxon>Rhodococcus</taxon>
    </lineage>
</organism>
<proteinExistence type="predicted"/>
<comment type="caution">
    <text evidence="1">The sequence shown here is derived from an EMBL/GenBank/DDBJ whole genome shotgun (WGS) entry which is preliminary data.</text>
</comment>
<dbReference type="AlphaFoldDB" id="A0A562E212"/>
<dbReference type="RefSeq" id="WP_145692337.1">
    <property type="nucleotide sequence ID" value="NZ_VLJT01000028.1"/>
</dbReference>
<sequence length="86" mass="9285">MTMQALSCEKCGVGVLVEKFSPAHTSIQWESDTSECPLISRSGSAPGDHGRECSALRGSIDRAVAQRVLTESHIELPVGQKLPRLH</sequence>
<dbReference type="EMBL" id="VLJT01000028">
    <property type="protein sequence ID" value="TWH15758.1"/>
    <property type="molecule type" value="Genomic_DNA"/>
</dbReference>
<evidence type="ECO:0000313" key="1">
    <source>
        <dbReference type="EMBL" id="TWH15758.1"/>
    </source>
</evidence>
<name>A0A562E212_RHORH</name>
<protein>
    <submittedName>
        <fullName evidence="1">Uncharacterized protein</fullName>
    </submittedName>
</protein>
<reference evidence="1 2" key="1">
    <citation type="submission" date="2019-07" db="EMBL/GenBank/DDBJ databases">
        <title>Genome sequencing of lignin-degrading bacterial isolates.</title>
        <authorList>
            <person name="Gladden J."/>
        </authorList>
    </citation>
    <scope>NUCLEOTIDE SEQUENCE [LARGE SCALE GENOMIC DNA]</scope>
    <source>
        <strain evidence="1 2">J45</strain>
    </source>
</reference>
<gene>
    <name evidence="1" type="ORF">L618_000300003320</name>
</gene>